<evidence type="ECO:0000313" key="1">
    <source>
        <dbReference type="EMBL" id="RAH46317.1"/>
    </source>
</evidence>
<reference evidence="1" key="1">
    <citation type="submission" date="2018-02" db="EMBL/GenBank/DDBJ databases">
        <title>The genomes of Aspergillus section Nigri reveals drivers in fungal speciation.</title>
        <authorList>
            <consortium name="DOE Joint Genome Institute"/>
            <person name="Vesth T.C."/>
            <person name="Nybo J."/>
            <person name="Theobald S."/>
            <person name="Brandl J."/>
            <person name="Frisvad J.C."/>
            <person name="Nielsen K.F."/>
            <person name="Lyhne E.K."/>
            <person name="Kogle M.E."/>
            <person name="Kuo A."/>
            <person name="Riley R."/>
            <person name="Clum A."/>
            <person name="Nolan M."/>
            <person name="Lipzen A."/>
            <person name="Salamov A."/>
            <person name="Henrissat B."/>
            <person name="Wiebenga A."/>
            <person name="De vries R.P."/>
            <person name="Grigoriev I.V."/>
            <person name="Mortensen U.H."/>
            <person name="Andersen M.R."/>
            <person name="Baker S.E."/>
        </authorList>
    </citation>
    <scope>NUCLEOTIDE SEQUENCE</scope>
    <source>
        <strain evidence="1">CBS 621.78</strain>
    </source>
</reference>
<gene>
    <name evidence="1" type="ORF">BO95DRAFT_513935</name>
</gene>
<evidence type="ECO:0000313" key="2">
    <source>
        <dbReference type="Proteomes" id="UP000249057"/>
    </source>
</evidence>
<sequence>MRTYPSTHHPDPYYSTKRTQKIPSDLYDISMVTSPLLLPPSLASLANLEAILTFLTPSPAWTPFWYSLYDGGGAVALLWVQIYLLSPRRTEIAFELAGLITIHLTRILTVAWFACYRNDDGWTEAAVTRCLGMVIVLGLDWITIRRIYWRQPAQERRSDTLRSVGEHK</sequence>
<dbReference type="EMBL" id="KZ825338">
    <property type="protein sequence ID" value="RAH46317.1"/>
    <property type="molecule type" value="Genomic_DNA"/>
</dbReference>
<accession>A0ACD1GAN1</accession>
<keyword evidence="2" id="KW-1185">Reference proteome</keyword>
<protein>
    <submittedName>
        <fullName evidence="1">Uncharacterized protein</fullName>
    </submittedName>
</protein>
<proteinExistence type="predicted"/>
<name>A0ACD1GAN1_9EURO</name>
<organism evidence="1 2">
    <name type="scientific">Aspergillus brunneoviolaceus CBS 621.78</name>
    <dbReference type="NCBI Taxonomy" id="1450534"/>
    <lineage>
        <taxon>Eukaryota</taxon>
        <taxon>Fungi</taxon>
        <taxon>Dikarya</taxon>
        <taxon>Ascomycota</taxon>
        <taxon>Pezizomycotina</taxon>
        <taxon>Eurotiomycetes</taxon>
        <taxon>Eurotiomycetidae</taxon>
        <taxon>Eurotiales</taxon>
        <taxon>Aspergillaceae</taxon>
        <taxon>Aspergillus</taxon>
        <taxon>Aspergillus subgen. Circumdati</taxon>
    </lineage>
</organism>
<dbReference type="Proteomes" id="UP000249057">
    <property type="component" value="Unassembled WGS sequence"/>
</dbReference>